<feature type="domain" description="DUF7343" evidence="3">
    <location>
        <begin position="97"/>
        <end position="155"/>
    </location>
</feature>
<evidence type="ECO:0000259" key="3">
    <source>
        <dbReference type="Pfam" id="PF24034"/>
    </source>
</evidence>
<comment type="caution">
    <text evidence="4">The sequence shown here is derived from an EMBL/GenBank/DDBJ whole genome shotgun (WGS) entry which is preliminary data.</text>
</comment>
<dbReference type="CDD" id="cd00090">
    <property type="entry name" value="HTH_ARSR"/>
    <property type="match status" value="1"/>
</dbReference>
<dbReference type="OrthoDB" id="116755at2157"/>
<evidence type="ECO:0000313" key="4">
    <source>
        <dbReference type="EMBL" id="ELZ04849.1"/>
    </source>
</evidence>
<dbReference type="Proteomes" id="UP000011554">
    <property type="component" value="Unassembled WGS sequence"/>
</dbReference>
<keyword evidence="5" id="KW-1185">Reference proteome</keyword>
<dbReference type="EMBL" id="AOIO01000011">
    <property type="protein sequence ID" value="ELZ04849.1"/>
    <property type="molecule type" value="Genomic_DNA"/>
</dbReference>
<dbReference type="InterPro" id="IPR055767">
    <property type="entry name" value="DUF7343"/>
</dbReference>
<keyword evidence="2" id="KW-0472">Membrane</keyword>
<dbReference type="PATRIC" id="fig|29540.5.peg.742"/>
<evidence type="ECO:0000256" key="1">
    <source>
        <dbReference type="SAM" id="MobiDB-lite"/>
    </source>
</evidence>
<reference evidence="4 5" key="1">
    <citation type="journal article" date="2014" name="PLoS Genet.">
        <title>Phylogenetically driven sequencing of extremely halophilic archaea reveals strategies for static and dynamic osmo-response.</title>
        <authorList>
            <person name="Becker E.A."/>
            <person name="Seitzer P.M."/>
            <person name="Tritt A."/>
            <person name="Larsen D."/>
            <person name="Krusor M."/>
            <person name="Yao A.I."/>
            <person name="Wu D."/>
            <person name="Madern D."/>
            <person name="Eisen J.A."/>
            <person name="Darling A.E."/>
            <person name="Facciotti M.T."/>
        </authorList>
    </citation>
    <scope>NUCLEOTIDE SEQUENCE [LARGE SCALE GENOMIC DNA]</scope>
    <source>
        <strain evidence="4 5">DSM 12278</strain>
    </source>
</reference>
<dbReference type="STRING" id="29540.C481_03682"/>
<sequence length="156" mass="17715">MVSIGEDGAQTTSVGEYFTYREVAVVVVAAFVCGVSGTYLVFHNQAHTLVTQNRSRTRPRVETNGGVKTPPQQPERAREDSKLEEKRWEETLDKLSNNQETIYELLVEADGELPQRKLVENTDLSKATVSRTLDKLEHRRLVERRRSGMGNTIRLQ</sequence>
<protein>
    <submittedName>
        <fullName evidence="4">MarR family transcriptional regulator</fullName>
    </submittedName>
</protein>
<dbReference type="Pfam" id="PF24034">
    <property type="entry name" value="DUF7343"/>
    <property type="match status" value="1"/>
</dbReference>
<name>M0B5B4_NATA1</name>
<feature type="transmembrane region" description="Helical" evidence="2">
    <location>
        <begin position="23"/>
        <end position="42"/>
    </location>
</feature>
<organism evidence="4 5">
    <name type="scientific">Natrialba asiatica (strain ATCC 700177 / DSM 12278 / JCM 9576 / FERM P-10747 / NBRC 102637 / 172P1)</name>
    <dbReference type="NCBI Taxonomy" id="29540"/>
    <lineage>
        <taxon>Archaea</taxon>
        <taxon>Methanobacteriati</taxon>
        <taxon>Methanobacteriota</taxon>
        <taxon>Stenosarchaea group</taxon>
        <taxon>Halobacteria</taxon>
        <taxon>Halobacteriales</taxon>
        <taxon>Natrialbaceae</taxon>
        <taxon>Natrialba</taxon>
    </lineage>
</organism>
<dbReference type="AlphaFoldDB" id="M0B5B4"/>
<evidence type="ECO:0000256" key="2">
    <source>
        <dbReference type="SAM" id="Phobius"/>
    </source>
</evidence>
<proteinExistence type="predicted"/>
<feature type="compositionally biased region" description="Basic and acidic residues" evidence="1">
    <location>
        <begin position="75"/>
        <end position="86"/>
    </location>
</feature>
<dbReference type="InterPro" id="IPR036388">
    <property type="entry name" value="WH-like_DNA-bd_sf"/>
</dbReference>
<keyword evidence="2" id="KW-1133">Transmembrane helix</keyword>
<gene>
    <name evidence="4" type="ORF">C481_03682</name>
</gene>
<dbReference type="SUPFAM" id="SSF46785">
    <property type="entry name" value="Winged helix' DNA-binding domain"/>
    <property type="match status" value="1"/>
</dbReference>
<dbReference type="eggNOG" id="arCOG00386">
    <property type="taxonomic scope" value="Archaea"/>
</dbReference>
<dbReference type="InterPro" id="IPR011991">
    <property type="entry name" value="ArsR-like_HTH"/>
</dbReference>
<keyword evidence="2" id="KW-0812">Transmembrane</keyword>
<accession>M0B5B4</accession>
<dbReference type="InterPro" id="IPR036390">
    <property type="entry name" value="WH_DNA-bd_sf"/>
</dbReference>
<dbReference type="Gene3D" id="1.10.10.10">
    <property type="entry name" value="Winged helix-like DNA-binding domain superfamily/Winged helix DNA-binding domain"/>
    <property type="match status" value="1"/>
</dbReference>
<feature type="region of interest" description="Disordered" evidence="1">
    <location>
        <begin position="52"/>
        <end position="86"/>
    </location>
</feature>
<evidence type="ECO:0000313" key="5">
    <source>
        <dbReference type="Proteomes" id="UP000011554"/>
    </source>
</evidence>